<comment type="caution">
    <text evidence="13">The sequence shown here is derived from an EMBL/GenBank/DDBJ whole genome shotgun (WGS) entry which is preliminary data.</text>
</comment>
<dbReference type="Gene3D" id="3.80.10.10">
    <property type="entry name" value="Ribonuclease Inhibitor"/>
    <property type="match status" value="1"/>
</dbReference>
<evidence type="ECO:0000256" key="2">
    <source>
        <dbReference type="ARBA" id="ARBA00022614"/>
    </source>
</evidence>
<keyword evidence="4" id="KW-0732">Signal</keyword>
<keyword evidence="6" id="KW-0547">Nucleotide-binding</keyword>
<keyword evidence="11" id="KW-0325">Glycoprotein</keyword>
<keyword evidence="2" id="KW-0433">Leucine-rich repeat</keyword>
<sequence length="150" mass="16430">CSLALSPDGIVLLEVKTGLNDSQNFLSNWVETDETPCHWTGISCSQQDQRVISVNLPHMQLGGIISPNICRLDKLQRLALHQNGLHGYIPNEISQCSELRALYLKANYMQGGIPSTLGNLSMLTILDLSSNAIRGAIPSSLGRLTRLVYL</sequence>
<dbReference type="Pfam" id="PF08263">
    <property type="entry name" value="LRRNT_2"/>
    <property type="match status" value="1"/>
</dbReference>
<keyword evidence="14" id="KW-1185">Reference proteome</keyword>
<evidence type="ECO:0000256" key="1">
    <source>
        <dbReference type="ARBA" id="ARBA00004479"/>
    </source>
</evidence>
<proteinExistence type="predicted"/>
<dbReference type="EMBL" id="AUSU01004384">
    <property type="protein sequence ID" value="EPS65172.1"/>
    <property type="molecule type" value="Genomic_DNA"/>
</dbReference>
<evidence type="ECO:0000313" key="13">
    <source>
        <dbReference type="EMBL" id="EPS65172.1"/>
    </source>
</evidence>
<dbReference type="InterPro" id="IPR001611">
    <property type="entry name" value="Leu-rich_rpt"/>
</dbReference>
<keyword evidence="5" id="KW-0677">Repeat</keyword>
<keyword evidence="10" id="KW-0675">Receptor</keyword>
<evidence type="ECO:0000256" key="4">
    <source>
        <dbReference type="ARBA" id="ARBA00022729"/>
    </source>
</evidence>
<dbReference type="InterPro" id="IPR032675">
    <property type="entry name" value="LRR_dom_sf"/>
</dbReference>
<evidence type="ECO:0000256" key="3">
    <source>
        <dbReference type="ARBA" id="ARBA00022692"/>
    </source>
</evidence>
<name>S8DYQ8_9LAMI</name>
<dbReference type="GO" id="GO:0016020">
    <property type="term" value="C:membrane"/>
    <property type="evidence" value="ECO:0007669"/>
    <property type="project" value="UniProtKB-SubCell"/>
</dbReference>
<dbReference type="AlphaFoldDB" id="S8DYQ8"/>
<keyword evidence="9" id="KW-0472">Membrane</keyword>
<dbReference type="Proteomes" id="UP000015453">
    <property type="component" value="Unassembled WGS sequence"/>
</dbReference>
<evidence type="ECO:0000259" key="12">
    <source>
        <dbReference type="Pfam" id="PF08263"/>
    </source>
</evidence>
<dbReference type="PANTHER" id="PTHR48060:SF21">
    <property type="entry name" value="L DOMAIN-LIKE PROTEIN"/>
    <property type="match status" value="1"/>
</dbReference>
<protein>
    <recommendedName>
        <fullName evidence="12">Leucine-rich repeat-containing N-terminal plant-type domain-containing protein</fullName>
    </recommendedName>
</protein>
<evidence type="ECO:0000256" key="10">
    <source>
        <dbReference type="ARBA" id="ARBA00023170"/>
    </source>
</evidence>
<dbReference type="Pfam" id="PF00560">
    <property type="entry name" value="LRR_1"/>
    <property type="match status" value="1"/>
</dbReference>
<dbReference type="SUPFAM" id="SSF52058">
    <property type="entry name" value="L domain-like"/>
    <property type="match status" value="1"/>
</dbReference>
<comment type="subcellular location">
    <subcellularLocation>
        <location evidence="1">Membrane</location>
        <topology evidence="1">Single-pass type I membrane protein</topology>
    </subcellularLocation>
</comment>
<gene>
    <name evidence="13" type="ORF">M569_09607</name>
</gene>
<dbReference type="FunFam" id="3.80.10.10:FF:000101">
    <property type="entry name" value="LRR receptor-like serine/threonine-protein kinase ERECTA"/>
    <property type="match status" value="1"/>
</dbReference>
<evidence type="ECO:0000313" key="14">
    <source>
        <dbReference type="Proteomes" id="UP000015453"/>
    </source>
</evidence>
<keyword evidence="3" id="KW-0812">Transmembrane</keyword>
<feature type="non-terminal residue" evidence="13">
    <location>
        <position position="1"/>
    </location>
</feature>
<evidence type="ECO:0000256" key="7">
    <source>
        <dbReference type="ARBA" id="ARBA00022840"/>
    </source>
</evidence>
<organism evidence="13 14">
    <name type="scientific">Genlisea aurea</name>
    <dbReference type="NCBI Taxonomy" id="192259"/>
    <lineage>
        <taxon>Eukaryota</taxon>
        <taxon>Viridiplantae</taxon>
        <taxon>Streptophyta</taxon>
        <taxon>Embryophyta</taxon>
        <taxon>Tracheophyta</taxon>
        <taxon>Spermatophyta</taxon>
        <taxon>Magnoliopsida</taxon>
        <taxon>eudicotyledons</taxon>
        <taxon>Gunneridae</taxon>
        <taxon>Pentapetalae</taxon>
        <taxon>asterids</taxon>
        <taxon>lamiids</taxon>
        <taxon>Lamiales</taxon>
        <taxon>Lentibulariaceae</taxon>
        <taxon>Genlisea</taxon>
    </lineage>
</organism>
<evidence type="ECO:0000256" key="5">
    <source>
        <dbReference type="ARBA" id="ARBA00022737"/>
    </source>
</evidence>
<dbReference type="GO" id="GO:0005524">
    <property type="term" value="F:ATP binding"/>
    <property type="evidence" value="ECO:0007669"/>
    <property type="project" value="UniProtKB-KW"/>
</dbReference>
<reference evidence="13 14" key="1">
    <citation type="journal article" date="2013" name="BMC Genomics">
        <title>The miniature genome of a carnivorous plant Genlisea aurea contains a low number of genes and short non-coding sequences.</title>
        <authorList>
            <person name="Leushkin E.V."/>
            <person name="Sutormin R.A."/>
            <person name="Nabieva E.R."/>
            <person name="Penin A.A."/>
            <person name="Kondrashov A.S."/>
            <person name="Logacheva M.D."/>
        </authorList>
    </citation>
    <scope>NUCLEOTIDE SEQUENCE [LARGE SCALE GENOMIC DNA]</scope>
</reference>
<keyword evidence="7" id="KW-0067">ATP-binding</keyword>
<dbReference type="OrthoDB" id="4062651at2759"/>
<evidence type="ECO:0000256" key="11">
    <source>
        <dbReference type="ARBA" id="ARBA00023180"/>
    </source>
</evidence>
<evidence type="ECO:0000256" key="9">
    <source>
        <dbReference type="ARBA" id="ARBA00023136"/>
    </source>
</evidence>
<feature type="domain" description="Leucine-rich repeat-containing N-terminal plant-type" evidence="12">
    <location>
        <begin position="6"/>
        <end position="45"/>
    </location>
</feature>
<evidence type="ECO:0000256" key="6">
    <source>
        <dbReference type="ARBA" id="ARBA00022741"/>
    </source>
</evidence>
<evidence type="ECO:0000256" key="8">
    <source>
        <dbReference type="ARBA" id="ARBA00022989"/>
    </source>
</evidence>
<keyword evidence="8" id="KW-1133">Transmembrane helix</keyword>
<dbReference type="PANTHER" id="PTHR48060">
    <property type="entry name" value="DNA DAMAGE-REPAIR/TOLERATION PROTEIN DRT100"/>
    <property type="match status" value="1"/>
</dbReference>
<accession>S8DYQ8</accession>
<dbReference type="InterPro" id="IPR013210">
    <property type="entry name" value="LRR_N_plant-typ"/>
</dbReference>
<dbReference type="InterPro" id="IPR053211">
    <property type="entry name" value="DNA_repair-toleration"/>
</dbReference>